<organism evidence="1">
    <name type="scientific">marine sediment metagenome</name>
    <dbReference type="NCBI Taxonomy" id="412755"/>
    <lineage>
        <taxon>unclassified sequences</taxon>
        <taxon>metagenomes</taxon>
        <taxon>ecological metagenomes</taxon>
    </lineage>
</organism>
<protein>
    <submittedName>
        <fullName evidence="1">Uncharacterized protein</fullName>
    </submittedName>
</protein>
<evidence type="ECO:0000313" key="1">
    <source>
        <dbReference type="EMBL" id="KKK54841.1"/>
    </source>
</evidence>
<sequence>MAANPDTPFLGLRATGDFATNERPENWREAILRLYPNGDASLTALTAVMKKERTDDPHYHWWEKALPIQRCDLVGSFVYTDDTLLTAAPAAGIIAAGTAVYLKVTAGEEIN</sequence>
<reference evidence="1" key="1">
    <citation type="journal article" date="2015" name="Nature">
        <title>Complex archaea that bridge the gap between prokaryotes and eukaryotes.</title>
        <authorList>
            <person name="Spang A."/>
            <person name="Saw J.H."/>
            <person name="Jorgensen S.L."/>
            <person name="Zaremba-Niedzwiedzka K."/>
            <person name="Martijn J."/>
            <person name="Lind A.E."/>
            <person name="van Eijk R."/>
            <person name="Schleper C."/>
            <person name="Guy L."/>
            <person name="Ettema T.J."/>
        </authorList>
    </citation>
    <scope>NUCLEOTIDE SEQUENCE</scope>
</reference>
<gene>
    <name evidence="1" type="ORF">LCGC14_3080620</name>
</gene>
<dbReference type="EMBL" id="LAZR01065793">
    <property type="protein sequence ID" value="KKK54841.1"/>
    <property type="molecule type" value="Genomic_DNA"/>
</dbReference>
<accession>A0A0F8Z441</accession>
<proteinExistence type="predicted"/>
<dbReference type="AlphaFoldDB" id="A0A0F8Z441"/>
<comment type="caution">
    <text evidence="1">The sequence shown here is derived from an EMBL/GenBank/DDBJ whole genome shotgun (WGS) entry which is preliminary data.</text>
</comment>
<feature type="non-terminal residue" evidence="1">
    <location>
        <position position="111"/>
    </location>
</feature>
<name>A0A0F8Z441_9ZZZZ</name>